<evidence type="ECO:0008006" key="4">
    <source>
        <dbReference type="Google" id="ProtNLM"/>
    </source>
</evidence>
<keyword evidence="1" id="KW-0812">Transmembrane</keyword>
<dbReference type="PROSITE" id="PS00409">
    <property type="entry name" value="PROKAR_NTER_METHYL"/>
    <property type="match status" value="1"/>
</dbReference>
<evidence type="ECO:0000256" key="1">
    <source>
        <dbReference type="SAM" id="Phobius"/>
    </source>
</evidence>
<keyword evidence="1" id="KW-0472">Membrane</keyword>
<evidence type="ECO:0000313" key="2">
    <source>
        <dbReference type="EMBL" id="OGE86149.1"/>
    </source>
</evidence>
<dbReference type="Proteomes" id="UP000176786">
    <property type="component" value="Unassembled WGS sequence"/>
</dbReference>
<comment type="caution">
    <text evidence="2">The sequence shown here is derived from an EMBL/GenBank/DDBJ whole genome shotgun (WGS) entry which is preliminary data.</text>
</comment>
<proteinExistence type="predicted"/>
<organism evidence="2 3">
    <name type="scientific">Candidatus Doudnabacteria bacterium RIFCSPHIGHO2_02_FULL_46_11</name>
    <dbReference type="NCBI Taxonomy" id="1817832"/>
    <lineage>
        <taxon>Bacteria</taxon>
        <taxon>Candidatus Doudnaibacteriota</taxon>
    </lineage>
</organism>
<sequence>MNEKLKQSRGITLIETIVAIFIFTTGIVSIVVTTIYTFTAQDKLVFKMTALGLAREGTEVVRSVRDGQWISLSVANGGPDYCGNDDPGGSDLAPEQYCYKNWLDWYNALTDTCLPVGCKQIQAVFDPEFSSWSLDSALPDYPLYLQADGSYLTGDPGGVQPFYYRKIKITQNSNEPYTTQNPELSVVSTVAWVGRGCAVPPGGDPESAVDTCKVVVEDRLTNWKNY</sequence>
<dbReference type="STRING" id="1817832.A3J48_02300"/>
<name>A0A1F5P875_9BACT</name>
<dbReference type="EMBL" id="MFES01000009">
    <property type="protein sequence ID" value="OGE86149.1"/>
    <property type="molecule type" value="Genomic_DNA"/>
</dbReference>
<evidence type="ECO:0000313" key="3">
    <source>
        <dbReference type="Proteomes" id="UP000176786"/>
    </source>
</evidence>
<protein>
    <recommendedName>
        <fullName evidence="4">Type II secretion system protein</fullName>
    </recommendedName>
</protein>
<feature type="transmembrane region" description="Helical" evidence="1">
    <location>
        <begin position="12"/>
        <end position="38"/>
    </location>
</feature>
<dbReference type="AlphaFoldDB" id="A0A1F5P875"/>
<keyword evidence="1" id="KW-1133">Transmembrane helix</keyword>
<dbReference type="InterPro" id="IPR012902">
    <property type="entry name" value="N_methyl_site"/>
</dbReference>
<accession>A0A1F5P875</accession>
<gene>
    <name evidence="2" type="ORF">A3J48_02300</name>
</gene>
<reference evidence="2 3" key="1">
    <citation type="journal article" date="2016" name="Nat. Commun.">
        <title>Thousands of microbial genomes shed light on interconnected biogeochemical processes in an aquifer system.</title>
        <authorList>
            <person name="Anantharaman K."/>
            <person name="Brown C.T."/>
            <person name="Hug L.A."/>
            <person name="Sharon I."/>
            <person name="Castelle C.J."/>
            <person name="Probst A.J."/>
            <person name="Thomas B.C."/>
            <person name="Singh A."/>
            <person name="Wilkins M.J."/>
            <person name="Karaoz U."/>
            <person name="Brodie E.L."/>
            <person name="Williams K.H."/>
            <person name="Hubbard S.S."/>
            <person name="Banfield J.F."/>
        </authorList>
    </citation>
    <scope>NUCLEOTIDE SEQUENCE [LARGE SCALE GENOMIC DNA]</scope>
</reference>